<dbReference type="Proteomes" id="UP000194137">
    <property type="component" value="Chromosome"/>
</dbReference>
<evidence type="ECO:0000313" key="12">
    <source>
        <dbReference type="Proteomes" id="UP000194137"/>
    </source>
</evidence>
<keyword evidence="3" id="KW-0633">Potassium transport</keyword>
<dbReference type="GO" id="GO:0016020">
    <property type="term" value="C:membrane"/>
    <property type="evidence" value="ECO:0007669"/>
    <property type="project" value="UniProtKB-SubCell"/>
</dbReference>
<dbReference type="KEGG" id="psin:CAK95_22135"/>
<gene>
    <name evidence="11" type="ORF">CAK95_22135</name>
</gene>
<organism evidence="11 12">
    <name type="scientific">Pseudorhodoplanes sinuspersici</name>
    <dbReference type="NCBI Taxonomy" id="1235591"/>
    <lineage>
        <taxon>Bacteria</taxon>
        <taxon>Pseudomonadati</taxon>
        <taxon>Pseudomonadota</taxon>
        <taxon>Alphaproteobacteria</taxon>
        <taxon>Hyphomicrobiales</taxon>
        <taxon>Pseudorhodoplanes</taxon>
    </lineage>
</organism>
<dbReference type="PANTHER" id="PTHR10027:SF10">
    <property type="entry name" value="SLOWPOKE 2, ISOFORM D"/>
    <property type="match status" value="1"/>
</dbReference>
<dbReference type="Pfam" id="PF07885">
    <property type="entry name" value="Ion_trans_2"/>
    <property type="match status" value="1"/>
</dbReference>
<proteinExistence type="predicted"/>
<keyword evidence="4" id="KW-0812">Transmembrane</keyword>
<evidence type="ECO:0000256" key="4">
    <source>
        <dbReference type="ARBA" id="ARBA00022692"/>
    </source>
</evidence>
<dbReference type="GO" id="GO:0005267">
    <property type="term" value="F:potassium channel activity"/>
    <property type="evidence" value="ECO:0007669"/>
    <property type="project" value="UniProtKB-KW"/>
</dbReference>
<keyword evidence="9" id="KW-0472">Membrane</keyword>
<keyword evidence="8" id="KW-0406">Ion transport</keyword>
<evidence type="ECO:0000256" key="10">
    <source>
        <dbReference type="ARBA" id="ARBA00023303"/>
    </source>
</evidence>
<dbReference type="Gene3D" id="1.20.120.350">
    <property type="entry name" value="Voltage-gated potassium channels. Chain C"/>
    <property type="match status" value="1"/>
</dbReference>
<dbReference type="SUPFAM" id="SSF81324">
    <property type="entry name" value="Voltage-gated potassium channels"/>
    <property type="match status" value="1"/>
</dbReference>
<name>A0A1W6ZW18_9HYPH</name>
<evidence type="ECO:0000256" key="5">
    <source>
        <dbReference type="ARBA" id="ARBA00022826"/>
    </source>
</evidence>
<keyword evidence="5" id="KW-0631">Potassium channel</keyword>
<keyword evidence="2" id="KW-0813">Transport</keyword>
<evidence type="ECO:0000256" key="2">
    <source>
        <dbReference type="ARBA" id="ARBA00022448"/>
    </source>
</evidence>
<dbReference type="STRING" id="1235591.CAK95_22135"/>
<dbReference type="PANTHER" id="PTHR10027">
    <property type="entry name" value="CALCIUM-ACTIVATED POTASSIUM CHANNEL ALPHA CHAIN"/>
    <property type="match status" value="1"/>
</dbReference>
<keyword evidence="10" id="KW-0407">Ion channel</keyword>
<accession>A0A1W6ZW18</accession>
<evidence type="ECO:0000256" key="9">
    <source>
        <dbReference type="ARBA" id="ARBA00023136"/>
    </source>
</evidence>
<reference evidence="11 12" key="1">
    <citation type="submission" date="2017-05" db="EMBL/GenBank/DDBJ databases">
        <title>Full genome sequence of Pseudorhodoplanes sinuspersici.</title>
        <authorList>
            <person name="Dastgheib S.M.M."/>
            <person name="Shavandi M."/>
            <person name="Tirandaz H."/>
        </authorList>
    </citation>
    <scope>NUCLEOTIDE SEQUENCE [LARGE SCALE GENOMIC DNA]</scope>
    <source>
        <strain evidence="11 12">RIPI110</strain>
    </source>
</reference>
<evidence type="ECO:0000256" key="8">
    <source>
        <dbReference type="ARBA" id="ARBA00023065"/>
    </source>
</evidence>
<keyword evidence="7" id="KW-1133">Transmembrane helix</keyword>
<evidence type="ECO:0000256" key="1">
    <source>
        <dbReference type="ARBA" id="ARBA00004141"/>
    </source>
</evidence>
<comment type="subcellular location">
    <subcellularLocation>
        <location evidence="1">Membrane</location>
        <topology evidence="1">Multi-pass membrane protein</topology>
    </subcellularLocation>
</comment>
<sequence length="264" mass="29520">MSAAPASPVAGFRNRLKTLYEGHSAEAHRFRYGLLVFDIVTLIFIVATSFGARENWVEVLDVIFGVLILADFCARLFISNRPLRDLLHPVTWADAASIVSFLAPLAGEPVGFLRVLRTLRLLHSYQLLARLRADFPYFRRNEEVFLAVANFAVFLFVTTGFVYETQHLINPGITNYADALYFTVTALTTTGFGDITLQGTTGRLISVAIMIFGVTLFFNLARALLRPRKVRFECPDCGLLMHDPDAVHCKACGKMLKIPNEDQD</sequence>
<dbReference type="AlphaFoldDB" id="A0A1W6ZW18"/>
<evidence type="ECO:0000313" key="11">
    <source>
        <dbReference type="EMBL" id="ARQ01503.1"/>
    </source>
</evidence>
<dbReference type="InterPro" id="IPR013099">
    <property type="entry name" value="K_chnl_dom"/>
</dbReference>
<keyword evidence="6" id="KW-0630">Potassium</keyword>
<evidence type="ECO:0000256" key="3">
    <source>
        <dbReference type="ARBA" id="ARBA00022538"/>
    </source>
</evidence>
<dbReference type="EMBL" id="CP021112">
    <property type="protein sequence ID" value="ARQ01503.1"/>
    <property type="molecule type" value="Genomic_DNA"/>
</dbReference>
<evidence type="ECO:0000256" key="6">
    <source>
        <dbReference type="ARBA" id="ARBA00022958"/>
    </source>
</evidence>
<keyword evidence="12" id="KW-1185">Reference proteome</keyword>
<evidence type="ECO:0000256" key="7">
    <source>
        <dbReference type="ARBA" id="ARBA00022989"/>
    </source>
</evidence>
<dbReference type="RefSeq" id="WP_183044168.1">
    <property type="nucleotide sequence ID" value="NZ_CP021112.1"/>
</dbReference>
<dbReference type="InterPro" id="IPR027359">
    <property type="entry name" value="Volt_channel_dom_sf"/>
</dbReference>
<dbReference type="Gene3D" id="1.10.287.70">
    <property type="match status" value="1"/>
</dbReference>
<dbReference type="InterPro" id="IPR047871">
    <property type="entry name" value="K_chnl_Slo-like"/>
</dbReference>
<protein>
    <submittedName>
        <fullName evidence="11">Ion transporter</fullName>
    </submittedName>
</protein>